<dbReference type="Pfam" id="PF08711">
    <property type="entry name" value="Med26"/>
    <property type="match status" value="1"/>
</dbReference>
<dbReference type="OrthoDB" id="44867at2759"/>
<dbReference type="Gene3D" id="1.20.930.10">
    <property type="entry name" value="Conserved domain common to transcription factors TFIIS, elongin A, CRSP70"/>
    <property type="match status" value="1"/>
</dbReference>
<organism evidence="7 8">
    <name type="scientific">Rhodotorula diobovata</name>
    <dbReference type="NCBI Taxonomy" id="5288"/>
    <lineage>
        <taxon>Eukaryota</taxon>
        <taxon>Fungi</taxon>
        <taxon>Dikarya</taxon>
        <taxon>Basidiomycota</taxon>
        <taxon>Pucciniomycotina</taxon>
        <taxon>Microbotryomycetes</taxon>
        <taxon>Sporidiobolales</taxon>
        <taxon>Sporidiobolaceae</taxon>
        <taxon>Rhodotorula</taxon>
    </lineage>
</organism>
<feature type="domain" description="TFIIS N-terminal" evidence="5">
    <location>
        <begin position="1"/>
        <end position="83"/>
    </location>
</feature>
<feature type="domain" description="TFIIS central" evidence="6">
    <location>
        <begin position="228"/>
        <end position="348"/>
    </location>
</feature>
<accession>A0A5C5G3N7</accession>
<dbReference type="STRING" id="5288.A0A5C5G3N7"/>
<dbReference type="EMBL" id="SOZI01000008">
    <property type="protein sequence ID" value="TNY23763.1"/>
    <property type="molecule type" value="Genomic_DNA"/>
</dbReference>
<keyword evidence="2 3" id="KW-0539">Nucleus</keyword>
<dbReference type="SUPFAM" id="SSF47676">
    <property type="entry name" value="Conserved domain common to transcription factors TFIIS, elongin A, CRSP70"/>
    <property type="match status" value="1"/>
</dbReference>
<dbReference type="InterPro" id="IPR017923">
    <property type="entry name" value="TFIIS_N"/>
</dbReference>
<sequence>MVTSGTVLALKKQLSKANMAGDAQTCIDVLMRLESEVEPTAELLKETLIGASVNKISREACSTDVAALARGLVARWKQAVGLDNSQSLRRPSVSDTPLPPSPVSPSSSREESLASTYRSASGSMSPHLASSLPSRALPTDGSSHLVTRSSQKRPLAASPGSSEPPKKVKKVVAGTRRDSSVSTSDEEHTVVAPPPPRRESSRNCTNDHVDFSAAFRHERNASAKAFTARTASLKALYDALACDSMASKDTIADKVVSIEWAVWNAFPPGQHDDGLPTAAYKNKLRVLLTVKNARYRNYRERIISGQLDAATLVSMKPSDFITDEQRVLDEQARLASLHSAQLSASDVAEDLREKARWRPGGGR</sequence>
<evidence type="ECO:0000256" key="3">
    <source>
        <dbReference type="PROSITE-ProRule" id="PRU00649"/>
    </source>
</evidence>
<name>A0A5C5G3N7_9BASI</name>
<dbReference type="Gene3D" id="1.10.472.30">
    <property type="entry name" value="Transcription elongation factor S-II, central domain"/>
    <property type="match status" value="1"/>
</dbReference>
<evidence type="ECO:0000259" key="6">
    <source>
        <dbReference type="PROSITE" id="PS51321"/>
    </source>
</evidence>
<comment type="caution">
    <text evidence="7">The sequence shown here is derived from an EMBL/GenBank/DDBJ whole genome shotgun (WGS) entry which is preliminary data.</text>
</comment>
<dbReference type="PROSITE" id="PS51321">
    <property type="entry name" value="TFIIS_CENTRAL"/>
    <property type="match status" value="1"/>
</dbReference>
<comment type="subcellular location">
    <subcellularLocation>
        <location evidence="1 3">Nucleus</location>
    </subcellularLocation>
</comment>
<dbReference type="InterPro" id="IPR036575">
    <property type="entry name" value="TFIIS_cen_dom_sf"/>
</dbReference>
<evidence type="ECO:0000313" key="7">
    <source>
        <dbReference type="EMBL" id="TNY23763.1"/>
    </source>
</evidence>
<dbReference type="PROSITE" id="PS51319">
    <property type="entry name" value="TFIIS_N"/>
    <property type="match status" value="1"/>
</dbReference>
<dbReference type="GO" id="GO:0005634">
    <property type="term" value="C:nucleus"/>
    <property type="evidence" value="ECO:0007669"/>
    <property type="project" value="UniProtKB-SubCell"/>
</dbReference>
<gene>
    <name evidence="7" type="ORF">DMC30DRAFT_278875</name>
</gene>
<dbReference type="AlphaFoldDB" id="A0A5C5G3N7"/>
<dbReference type="SMART" id="SM00509">
    <property type="entry name" value="TFS2N"/>
    <property type="match status" value="1"/>
</dbReference>
<proteinExistence type="predicted"/>
<feature type="region of interest" description="Disordered" evidence="4">
    <location>
        <begin position="87"/>
        <end position="204"/>
    </location>
</feature>
<dbReference type="SUPFAM" id="SSF46942">
    <property type="entry name" value="Elongation factor TFIIS domain 2"/>
    <property type="match status" value="1"/>
</dbReference>
<feature type="compositionally biased region" description="Basic and acidic residues" evidence="4">
    <location>
        <begin position="175"/>
        <end position="189"/>
    </location>
</feature>
<evidence type="ECO:0000256" key="1">
    <source>
        <dbReference type="ARBA" id="ARBA00004123"/>
    </source>
</evidence>
<dbReference type="InterPro" id="IPR035441">
    <property type="entry name" value="TFIIS/LEDGF_dom_sf"/>
</dbReference>
<feature type="compositionally biased region" description="Polar residues" evidence="4">
    <location>
        <begin position="140"/>
        <end position="149"/>
    </location>
</feature>
<evidence type="ECO:0000259" key="5">
    <source>
        <dbReference type="PROSITE" id="PS51319"/>
    </source>
</evidence>
<evidence type="ECO:0000256" key="4">
    <source>
        <dbReference type="SAM" id="MobiDB-lite"/>
    </source>
</evidence>
<reference evidence="7 8" key="1">
    <citation type="submission" date="2019-03" db="EMBL/GenBank/DDBJ databases">
        <title>Rhodosporidium diobovatum UCD-FST 08-225 genome sequencing, assembly, and annotation.</title>
        <authorList>
            <person name="Fakankun I.U."/>
            <person name="Fristensky B."/>
            <person name="Levin D.B."/>
        </authorList>
    </citation>
    <scope>NUCLEOTIDE SEQUENCE [LARGE SCALE GENOMIC DNA]</scope>
    <source>
        <strain evidence="7 8">UCD-FST 08-225</strain>
    </source>
</reference>
<dbReference type="InterPro" id="IPR003617">
    <property type="entry name" value="TFIIS/CRSP70_N_sub"/>
</dbReference>
<evidence type="ECO:0000313" key="8">
    <source>
        <dbReference type="Proteomes" id="UP000311382"/>
    </source>
</evidence>
<protein>
    <recommendedName>
        <fullName evidence="9">TFIIS N-terminal domain-containing protein</fullName>
    </recommendedName>
</protein>
<evidence type="ECO:0000256" key="2">
    <source>
        <dbReference type="ARBA" id="ARBA00023242"/>
    </source>
</evidence>
<dbReference type="GO" id="GO:0006351">
    <property type="term" value="P:DNA-templated transcription"/>
    <property type="evidence" value="ECO:0007669"/>
    <property type="project" value="InterPro"/>
</dbReference>
<evidence type="ECO:0008006" key="9">
    <source>
        <dbReference type="Google" id="ProtNLM"/>
    </source>
</evidence>
<dbReference type="Proteomes" id="UP000311382">
    <property type="component" value="Unassembled WGS sequence"/>
</dbReference>
<dbReference type="Pfam" id="PF07500">
    <property type="entry name" value="TFIIS_M"/>
    <property type="match status" value="1"/>
</dbReference>
<dbReference type="InterPro" id="IPR003618">
    <property type="entry name" value="TFIIS_cen_dom"/>
</dbReference>
<keyword evidence="8" id="KW-1185">Reference proteome</keyword>